<evidence type="ECO:0000256" key="2">
    <source>
        <dbReference type="ARBA" id="ARBA00022645"/>
    </source>
</evidence>
<dbReference type="InterPro" id="IPR033124">
    <property type="entry name" value="Ser_caboxypep_his_AS"/>
</dbReference>
<dbReference type="Gene3D" id="3.40.50.11320">
    <property type="match status" value="1"/>
</dbReference>
<dbReference type="FunFam" id="3.40.50.11320:FF:000001">
    <property type="entry name" value="Carboxypeptidase"/>
    <property type="match status" value="1"/>
</dbReference>
<reference evidence="9" key="4">
    <citation type="submission" date="2019-03" db="UniProtKB">
        <authorList>
            <consortium name="EnsemblPlants"/>
        </authorList>
    </citation>
    <scope>IDENTIFICATION</scope>
</reference>
<sequence>MSKFSCSKHHEGCTKSLAVKQDGWLRSVHGVLRRGIPQHRRGARSSARPNQHKLVSLPKNKSVPFHYTPGPVSVVPTIRRLVERGLSIWVYSGDLDSTCSITSTRYSVKDLNLPVTTPWRAWYTPDFEVGGYVQQYEGGFTFASVRGAGHLVPSYQPERALVLLYSFLKGRLPPG</sequence>
<dbReference type="GO" id="GO:0006508">
    <property type="term" value="P:proteolysis"/>
    <property type="evidence" value="ECO:0007669"/>
    <property type="project" value="UniProtKB-KW"/>
</dbReference>
<keyword evidence="8" id="KW-0325">Glycoprotein</keyword>
<name>A0A453KZZ0_AEGTS</name>
<evidence type="ECO:0000256" key="8">
    <source>
        <dbReference type="ARBA" id="ARBA00023180"/>
    </source>
</evidence>
<proteinExistence type="inferred from homology"/>
<dbReference type="Pfam" id="PF00450">
    <property type="entry name" value="Peptidase_S10"/>
    <property type="match status" value="1"/>
</dbReference>
<keyword evidence="4" id="KW-0732">Signal</keyword>
<dbReference type="Gramene" id="AET5Gv20576600.11">
    <property type="protein sequence ID" value="AET5Gv20576600.11"/>
    <property type="gene ID" value="AET5Gv20576600"/>
</dbReference>
<evidence type="ECO:0000256" key="7">
    <source>
        <dbReference type="ARBA" id="ARBA00023157"/>
    </source>
</evidence>
<dbReference type="GO" id="GO:0004185">
    <property type="term" value="F:serine-type carboxypeptidase activity"/>
    <property type="evidence" value="ECO:0007669"/>
    <property type="project" value="InterPro"/>
</dbReference>
<dbReference type="EnsemblPlants" id="AET5Gv20576600.11">
    <property type="protein sequence ID" value="AET5Gv20576600.11"/>
    <property type="gene ID" value="AET5Gv20576600"/>
</dbReference>
<keyword evidence="5" id="KW-0378">Hydrolase</keyword>
<accession>A0A453KZZ0</accession>
<keyword evidence="6" id="KW-0865">Zymogen</keyword>
<reference evidence="9" key="5">
    <citation type="journal article" date="2021" name="G3 (Bethesda)">
        <title>Aegilops tauschii genome assembly Aet v5.0 features greater sequence contiguity and improved annotation.</title>
        <authorList>
            <person name="Wang L."/>
            <person name="Zhu T."/>
            <person name="Rodriguez J.C."/>
            <person name="Deal K.R."/>
            <person name="Dubcovsky J."/>
            <person name="McGuire P.E."/>
            <person name="Lux T."/>
            <person name="Spannagl M."/>
            <person name="Mayer K.F.X."/>
            <person name="Baldrich P."/>
            <person name="Meyers B.C."/>
            <person name="Huo N."/>
            <person name="Gu Y.Q."/>
            <person name="Zhou H."/>
            <person name="Devos K.M."/>
            <person name="Bennetzen J.L."/>
            <person name="Unver T."/>
            <person name="Budak H."/>
            <person name="Gulick P.J."/>
            <person name="Galiba G."/>
            <person name="Kalapos B."/>
            <person name="Nelson D.R."/>
            <person name="Li P."/>
            <person name="You F.M."/>
            <person name="Luo M.C."/>
            <person name="Dvorak J."/>
        </authorList>
    </citation>
    <scope>NUCLEOTIDE SEQUENCE [LARGE SCALE GENOMIC DNA]</scope>
    <source>
        <strain evidence="9">cv. AL8/78</strain>
    </source>
</reference>
<evidence type="ECO:0000256" key="1">
    <source>
        <dbReference type="ARBA" id="ARBA00009431"/>
    </source>
</evidence>
<evidence type="ECO:0008006" key="11">
    <source>
        <dbReference type="Google" id="ProtNLM"/>
    </source>
</evidence>
<evidence type="ECO:0000313" key="10">
    <source>
        <dbReference type="Proteomes" id="UP000015105"/>
    </source>
</evidence>
<keyword evidence="2" id="KW-0121">Carboxypeptidase</keyword>
<dbReference type="SUPFAM" id="SSF53474">
    <property type="entry name" value="alpha/beta-Hydrolases"/>
    <property type="match status" value="1"/>
</dbReference>
<reference evidence="10" key="1">
    <citation type="journal article" date="2014" name="Science">
        <title>Ancient hybridizations among the ancestral genomes of bread wheat.</title>
        <authorList>
            <consortium name="International Wheat Genome Sequencing Consortium,"/>
            <person name="Marcussen T."/>
            <person name="Sandve S.R."/>
            <person name="Heier L."/>
            <person name="Spannagl M."/>
            <person name="Pfeifer M."/>
            <person name="Jakobsen K.S."/>
            <person name="Wulff B.B."/>
            <person name="Steuernagel B."/>
            <person name="Mayer K.F."/>
            <person name="Olsen O.A."/>
        </authorList>
    </citation>
    <scope>NUCLEOTIDE SEQUENCE [LARGE SCALE GENOMIC DNA]</scope>
    <source>
        <strain evidence="10">cv. AL8/78</strain>
    </source>
</reference>
<comment type="similarity">
    <text evidence="1">Belongs to the peptidase S10 family.</text>
</comment>
<evidence type="ECO:0000256" key="6">
    <source>
        <dbReference type="ARBA" id="ARBA00023145"/>
    </source>
</evidence>
<dbReference type="InterPro" id="IPR001563">
    <property type="entry name" value="Peptidase_S10"/>
</dbReference>
<keyword evidence="3" id="KW-0645">Protease</keyword>
<evidence type="ECO:0000256" key="4">
    <source>
        <dbReference type="ARBA" id="ARBA00022729"/>
    </source>
</evidence>
<dbReference type="AlphaFoldDB" id="A0A453KZZ0"/>
<dbReference type="InterPro" id="IPR029058">
    <property type="entry name" value="AB_hydrolase_fold"/>
</dbReference>
<dbReference type="Proteomes" id="UP000015105">
    <property type="component" value="Chromosome 5D"/>
</dbReference>
<reference evidence="10" key="2">
    <citation type="journal article" date="2017" name="Nat. Plants">
        <title>The Aegilops tauschii genome reveals multiple impacts of transposons.</title>
        <authorList>
            <person name="Zhao G."/>
            <person name="Zou C."/>
            <person name="Li K."/>
            <person name="Wang K."/>
            <person name="Li T."/>
            <person name="Gao L."/>
            <person name="Zhang X."/>
            <person name="Wang H."/>
            <person name="Yang Z."/>
            <person name="Liu X."/>
            <person name="Jiang W."/>
            <person name="Mao L."/>
            <person name="Kong X."/>
            <person name="Jiao Y."/>
            <person name="Jia J."/>
        </authorList>
    </citation>
    <scope>NUCLEOTIDE SEQUENCE [LARGE SCALE GENOMIC DNA]</scope>
    <source>
        <strain evidence="10">cv. AL8/78</strain>
    </source>
</reference>
<reference evidence="9" key="3">
    <citation type="journal article" date="2017" name="Nature">
        <title>Genome sequence of the progenitor of the wheat D genome Aegilops tauschii.</title>
        <authorList>
            <person name="Luo M.C."/>
            <person name="Gu Y.Q."/>
            <person name="Puiu D."/>
            <person name="Wang H."/>
            <person name="Twardziok S.O."/>
            <person name="Deal K.R."/>
            <person name="Huo N."/>
            <person name="Zhu T."/>
            <person name="Wang L."/>
            <person name="Wang Y."/>
            <person name="McGuire P.E."/>
            <person name="Liu S."/>
            <person name="Long H."/>
            <person name="Ramasamy R.K."/>
            <person name="Rodriguez J.C."/>
            <person name="Van S.L."/>
            <person name="Yuan L."/>
            <person name="Wang Z."/>
            <person name="Xia Z."/>
            <person name="Xiao L."/>
            <person name="Anderson O.D."/>
            <person name="Ouyang S."/>
            <person name="Liang Y."/>
            <person name="Zimin A.V."/>
            <person name="Pertea G."/>
            <person name="Qi P."/>
            <person name="Bennetzen J.L."/>
            <person name="Dai X."/>
            <person name="Dawson M.W."/>
            <person name="Muller H.G."/>
            <person name="Kugler K."/>
            <person name="Rivarola-Duarte L."/>
            <person name="Spannagl M."/>
            <person name="Mayer K.F.X."/>
            <person name="Lu F.H."/>
            <person name="Bevan M.W."/>
            <person name="Leroy P."/>
            <person name="Li P."/>
            <person name="You F.M."/>
            <person name="Sun Q."/>
            <person name="Liu Z."/>
            <person name="Lyons E."/>
            <person name="Wicker T."/>
            <person name="Salzberg S.L."/>
            <person name="Devos K.M."/>
            <person name="Dvorak J."/>
        </authorList>
    </citation>
    <scope>NUCLEOTIDE SEQUENCE [LARGE SCALE GENOMIC DNA]</scope>
    <source>
        <strain evidence="9">cv. AL8/78</strain>
    </source>
</reference>
<organism evidence="9 10">
    <name type="scientific">Aegilops tauschii subsp. strangulata</name>
    <name type="common">Goatgrass</name>
    <dbReference type="NCBI Taxonomy" id="200361"/>
    <lineage>
        <taxon>Eukaryota</taxon>
        <taxon>Viridiplantae</taxon>
        <taxon>Streptophyta</taxon>
        <taxon>Embryophyta</taxon>
        <taxon>Tracheophyta</taxon>
        <taxon>Spermatophyta</taxon>
        <taxon>Magnoliopsida</taxon>
        <taxon>Liliopsida</taxon>
        <taxon>Poales</taxon>
        <taxon>Poaceae</taxon>
        <taxon>BOP clade</taxon>
        <taxon>Pooideae</taxon>
        <taxon>Triticodae</taxon>
        <taxon>Triticeae</taxon>
        <taxon>Triticinae</taxon>
        <taxon>Aegilops</taxon>
    </lineage>
</organism>
<evidence type="ECO:0000256" key="3">
    <source>
        <dbReference type="ARBA" id="ARBA00022670"/>
    </source>
</evidence>
<keyword evidence="10" id="KW-1185">Reference proteome</keyword>
<protein>
    <recommendedName>
        <fullName evidence="11">Serine carboxypeptidase-like 34</fullName>
    </recommendedName>
</protein>
<evidence type="ECO:0000313" key="9">
    <source>
        <dbReference type="EnsemblPlants" id="AET5Gv20576600.11"/>
    </source>
</evidence>
<keyword evidence="7" id="KW-1015">Disulfide bond</keyword>
<evidence type="ECO:0000256" key="5">
    <source>
        <dbReference type="ARBA" id="ARBA00022801"/>
    </source>
</evidence>
<dbReference type="PROSITE" id="PS00560">
    <property type="entry name" value="CARBOXYPEPT_SER_HIS"/>
    <property type="match status" value="1"/>
</dbReference>